<dbReference type="InterPro" id="IPR037069">
    <property type="entry name" value="AcylCoA_DH/ox_N_sf"/>
</dbReference>
<dbReference type="Pfam" id="PF02771">
    <property type="entry name" value="Acyl-CoA_dh_N"/>
    <property type="match status" value="1"/>
</dbReference>
<dbReference type="Pfam" id="PF02770">
    <property type="entry name" value="Acyl-CoA_dh_M"/>
    <property type="match status" value="1"/>
</dbReference>
<dbReference type="EMBL" id="JAADJG010000295">
    <property type="protein sequence ID" value="KAF4449232.1"/>
    <property type="molecule type" value="Genomic_DNA"/>
</dbReference>
<sequence>MAVPAKDSAEFVWLGIPFDDVPNEYKPSHVPALTDGKMNPFHTLIIVDEMARIEGDMPIGLAGASSVGAPPIIHYVTSAQKQKWLPVLFSQETSFCLGVTEPNAGSDVARIQTSATKSADGTVYTVNGVKKWISGAPSASHMTTAVP</sequence>
<dbReference type="SUPFAM" id="SSF56645">
    <property type="entry name" value="Acyl-CoA dehydrogenase NM domain-like"/>
    <property type="match status" value="1"/>
</dbReference>
<dbReference type="PANTHER" id="PTHR48083">
    <property type="entry name" value="MEDIUM-CHAIN SPECIFIC ACYL-COA DEHYDROGENASE, MITOCHONDRIAL-RELATED"/>
    <property type="match status" value="1"/>
</dbReference>
<dbReference type="GO" id="GO:0003995">
    <property type="term" value="F:acyl-CoA dehydrogenase activity"/>
    <property type="evidence" value="ECO:0007669"/>
    <property type="project" value="TreeGrafter"/>
</dbReference>
<protein>
    <submittedName>
        <fullName evidence="4">Acyl-CoA dehydrogenase</fullName>
    </submittedName>
</protein>
<dbReference type="InterPro" id="IPR046373">
    <property type="entry name" value="Acyl-CoA_Oxase/DH_mid-dom_sf"/>
</dbReference>
<organism evidence="4 5">
    <name type="scientific">Fusarium austroafricanum</name>
    <dbReference type="NCBI Taxonomy" id="2364996"/>
    <lineage>
        <taxon>Eukaryota</taxon>
        <taxon>Fungi</taxon>
        <taxon>Dikarya</taxon>
        <taxon>Ascomycota</taxon>
        <taxon>Pezizomycotina</taxon>
        <taxon>Sordariomycetes</taxon>
        <taxon>Hypocreomycetidae</taxon>
        <taxon>Hypocreales</taxon>
        <taxon>Nectriaceae</taxon>
        <taxon>Fusarium</taxon>
        <taxon>Fusarium concolor species complex</taxon>
    </lineage>
</organism>
<dbReference type="PANTHER" id="PTHR48083:SF28">
    <property type="entry name" value="ACYL-COA DEHYDROGENASE FAMILY PROTEIN (AFU_ORTHOLOGUE AFUA_6G10880)-RELATED"/>
    <property type="match status" value="1"/>
</dbReference>
<evidence type="ECO:0000259" key="2">
    <source>
        <dbReference type="Pfam" id="PF02770"/>
    </source>
</evidence>
<dbReference type="OrthoDB" id="10254877at2759"/>
<comment type="caution">
    <text evidence="4">The sequence shown here is derived from an EMBL/GenBank/DDBJ whole genome shotgun (WGS) entry which is preliminary data.</text>
</comment>
<dbReference type="InterPro" id="IPR009100">
    <property type="entry name" value="AcylCoA_DH/oxidase_NM_dom_sf"/>
</dbReference>
<accession>A0A8H4KF31</accession>
<reference evidence="4" key="1">
    <citation type="submission" date="2020-01" db="EMBL/GenBank/DDBJ databases">
        <title>Identification and distribution of gene clusters putatively required for synthesis of sphingolipid metabolism inhibitors in phylogenetically diverse species of the filamentous fungus Fusarium.</title>
        <authorList>
            <person name="Kim H.-S."/>
            <person name="Busman M."/>
            <person name="Brown D.W."/>
            <person name="Divon H."/>
            <person name="Uhlig S."/>
            <person name="Proctor R.H."/>
        </authorList>
    </citation>
    <scope>NUCLEOTIDE SEQUENCE</scope>
    <source>
        <strain evidence="4">NRRL 53441</strain>
    </source>
</reference>
<dbReference type="Gene3D" id="2.40.110.10">
    <property type="entry name" value="Butyryl-CoA Dehydrogenase, subunit A, domain 2"/>
    <property type="match status" value="1"/>
</dbReference>
<dbReference type="InterPro" id="IPR006091">
    <property type="entry name" value="Acyl-CoA_Oxase/DH_mid-dom"/>
</dbReference>
<evidence type="ECO:0000259" key="3">
    <source>
        <dbReference type="Pfam" id="PF02771"/>
    </source>
</evidence>
<dbReference type="Gene3D" id="1.10.540.10">
    <property type="entry name" value="Acyl-CoA dehydrogenase/oxidase, N-terminal domain"/>
    <property type="match status" value="1"/>
</dbReference>
<feature type="domain" description="Acyl-CoA dehydrogenase/oxidase N-terminal" evidence="3">
    <location>
        <begin position="37"/>
        <end position="92"/>
    </location>
</feature>
<feature type="domain" description="Acyl-CoA oxidase/dehydrogenase middle" evidence="2">
    <location>
        <begin position="96"/>
        <end position="144"/>
    </location>
</feature>
<dbReference type="InterPro" id="IPR050741">
    <property type="entry name" value="Acyl-CoA_dehydrogenase"/>
</dbReference>
<dbReference type="GO" id="GO:0050660">
    <property type="term" value="F:flavin adenine dinucleotide binding"/>
    <property type="evidence" value="ECO:0007669"/>
    <property type="project" value="InterPro"/>
</dbReference>
<dbReference type="Proteomes" id="UP000605986">
    <property type="component" value="Unassembled WGS sequence"/>
</dbReference>
<name>A0A8H4KF31_9HYPO</name>
<evidence type="ECO:0000313" key="5">
    <source>
        <dbReference type="Proteomes" id="UP000605986"/>
    </source>
</evidence>
<dbReference type="GO" id="GO:0005737">
    <property type="term" value="C:cytoplasm"/>
    <property type="evidence" value="ECO:0007669"/>
    <property type="project" value="TreeGrafter"/>
</dbReference>
<dbReference type="GO" id="GO:0033539">
    <property type="term" value="P:fatty acid beta-oxidation using acyl-CoA dehydrogenase"/>
    <property type="evidence" value="ECO:0007669"/>
    <property type="project" value="TreeGrafter"/>
</dbReference>
<proteinExistence type="predicted"/>
<evidence type="ECO:0000313" key="4">
    <source>
        <dbReference type="EMBL" id="KAF4449232.1"/>
    </source>
</evidence>
<dbReference type="InterPro" id="IPR013786">
    <property type="entry name" value="AcylCoA_DH/ox_N"/>
</dbReference>
<keyword evidence="5" id="KW-1185">Reference proteome</keyword>
<evidence type="ECO:0000256" key="1">
    <source>
        <dbReference type="ARBA" id="ARBA00023002"/>
    </source>
</evidence>
<keyword evidence="1" id="KW-0560">Oxidoreductase</keyword>
<gene>
    <name evidence="4" type="ORF">F53441_7451</name>
</gene>
<dbReference type="AlphaFoldDB" id="A0A8H4KF31"/>